<evidence type="ECO:0008006" key="4">
    <source>
        <dbReference type="Google" id="ProtNLM"/>
    </source>
</evidence>
<name>A0A7J5TTG1_9BACT</name>
<keyword evidence="1" id="KW-0732">Signal</keyword>
<dbReference type="RefSeq" id="WP_152126704.1">
    <property type="nucleotide sequence ID" value="NZ_WELI01000014.1"/>
</dbReference>
<proteinExistence type="predicted"/>
<evidence type="ECO:0000256" key="1">
    <source>
        <dbReference type="SAM" id="SignalP"/>
    </source>
</evidence>
<evidence type="ECO:0000313" key="2">
    <source>
        <dbReference type="EMBL" id="KAB7726631.1"/>
    </source>
</evidence>
<organism evidence="2 3">
    <name type="scientific">Rudanella paleaurantiibacter</name>
    <dbReference type="NCBI Taxonomy" id="2614655"/>
    <lineage>
        <taxon>Bacteria</taxon>
        <taxon>Pseudomonadati</taxon>
        <taxon>Bacteroidota</taxon>
        <taxon>Cytophagia</taxon>
        <taxon>Cytophagales</taxon>
        <taxon>Cytophagaceae</taxon>
        <taxon>Rudanella</taxon>
    </lineage>
</organism>
<feature type="chain" id="PRO_5029651786" description="DUF5723 domain-containing protein" evidence="1">
    <location>
        <begin position="22"/>
        <end position="548"/>
    </location>
</feature>
<dbReference type="Proteomes" id="UP000488299">
    <property type="component" value="Unassembled WGS sequence"/>
</dbReference>
<reference evidence="2 3" key="1">
    <citation type="submission" date="2019-10" db="EMBL/GenBank/DDBJ databases">
        <title>Rudanella paleaurantiibacter sp. nov., isolated from sludge.</title>
        <authorList>
            <person name="Xu S.Q."/>
        </authorList>
    </citation>
    <scope>NUCLEOTIDE SEQUENCE [LARGE SCALE GENOMIC DNA]</scope>
    <source>
        <strain evidence="2 3">HX-22-17</strain>
    </source>
</reference>
<dbReference type="AlphaFoldDB" id="A0A7J5TTG1"/>
<gene>
    <name evidence="2" type="ORF">F5984_23680</name>
</gene>
<accession>A0A7J5TTG1</accession>
<feature type="signal peptide" evidence="1">
    <location>
        <begin position="1"/>
        <end position="21"/>
    </location>
</feature>
<dbReference type="EMBL" id="WELI01000014">
    <property type="protein sequence ID" value="KAB7726631.1"/>
    <property type="molecule type" value="Genomic_DNA"/>
</dbReference>
<keyword evidence="3" id="KW-1185">Reference proteome</keyword>
<evidence type="ECO:0000313" key="3">
    <source>
        <dbReference type="Proteomes" id="UP000488299"/>
    </source>
</evidence>
<protein>
    <recommendedName>
        <fullName evidence="4">DUF5723 domain-containing protein</fullName>
    </recommendedName>
</protein>
<comment type="caution">
    <text evidence="2">The sequence shown here is derived from an EMBL/GenBank/DDBJ whole genome shotgun (WGS) entry which is preliminary data.</text>
</comment>
<sequence>MKLLYAWLSVLLIGTSTRAQTPTDELLDASKVRQKIILWPDFTQKDPLFKFELDESKGTETAKPLSGSVTFAVSLKDKSVNVVTPFYNPLRFSLTVSDTSLIDPSYQSVSDHVNGITAILKETGLTIPSQSISDFENHGFKDLATGRFSMIIGEAGGSVQGAAAAETLDLQLGELAEWGYLAASVSLDCINLQSPTIKWLIGLDKEFSKTTFNHDLTDVLERLKEAESLNEFKRIRTDLTKTLKDLKKLNETNHRKLSNFVEAVATQDFITMGSSNTVCEAFGDYSKLVFKRVVETLQTKQKKREQLITIAVNLDESLEQILNKTGLVNTANGTQSTNSFILGTYRVSFDKMSDLTLVMRKREVDFSADQPEINELNEKITAKIRLRAYRRLIPEFSIGTYYSSLTYNLYNAKVSSKVLSSSLVETATTVDSVVGRDKNPMVLAGMLNLTLNTYSGEAHPVFQFGVGTGKGRPSILLGGGVRFRRANPLVISLGVIWAWKKELNELKLGQTISGQSQIDNDLKYQGFWEPFRNRPQFYAGLQYAFKSK</sequence>